<feature type="compositionally biased region" description="Basic and acidic residues" evidence="1">
    <location>
        <begin position="120"/>
        <end position="147"/>
    </location>
</feature>
<protein>
    <submittedName>
        <fullName evidence="2">Uncharacterized protein</fullName>
    </submittedName>
</protein>
<keyword evidence="3" id="KW-1185">Reference proteome</keyword>
<name>A0ABN8S777_9CNID</name>
<evidence type="ECO:0000313" key="2">
    <source>
        <dbReference type="EMBL" id="CAH3186596.1"/>
    </source>
</evidence>
<dbReference type="EMBL" id="CALNXK010000490">
    <property type="protein sequence ID" value="CAH3186596.1"/>
    <property type="molecule type" value="Genomic_DNA"/>
</dbReference>
<organism evidence="2 3">
    <name type="scientific">Porites lobata</name>
    <dbReference type="NCBI Taxonomy" id="104759"/>
    <lineage>
        <taxon>Eukaryota</taxon>
        <taxon>Metazoa</taxon>
        <taxon>Cnidaria</taxon>
        <taxon>Anthozoa</taxon>
        <taxon>Hexacorallia</taxon>
        <taxon>Scleractinia</taxon>
        <taxon>Fungiina</taxon>
        <taxon>Poritidae</taxon>
        <taxon>Porites</taxon>
    </lineage>
</organism>
<accession>A0ABN8S777</accession>
<proteinExistence type="predicted"/>
<evidence type="ECO:0000256" key="1">
    <source>
        <dbReference type="SAM" id="MobiDB-lite"/>
    </source>
</evidence>
<sequence>MYGLSEDPSLESERKLLLARAGIFSPDVSHDLITICPRHRAEYGIRWRTGKTMCSVPSPMIAHKSAKVKGTRRISSQLSSLILKETDQLIVVGSPICSTCFGHLTREEEKRLMGAGAIEKGSEGPKEAKAEEEKLEGSMESGDEVKNLEGLLETGDTRLETEESTSADSDVSSAVLGALSKLEIADETFLSPETRSTTSTQSDEIVPSQATAAEMQRSLLNEFLVAWNIPPLQRKWLDFSSCSESTKQRYTRRSSDIVAAVLKTISPEDAGLIWRAMTSTASMNKLLVSRIFLKTSAVGRRRGFPQALRAEKNPGTQGNALLVGTLIISIGEVHLEKEASIPDHCVAFSLSDASDPDYQVQCQHNHEDICEQCEALNETLREIDSRINCCHFSSDDEREEAIYILQSSKLAIRSWQCHILRSFNQDQARLDFLDLLDNETVLIVNDWAMKFLPQRYRESQSDWFGKRGIS</sequence>
<reference evidence="2 3" key="1">
    <citation type="submission" date="2022-05" db="EMBL/GenBank/DDBJ databases">
        <authorList>
            <consortium name="Genoscope - CEA"/>
            <person name="William W."/>
        </authorList>
    </citation>
    <scope>NUCLEOTIDE SEQUENCE [LARGE SCALE GENOMIC DNA]</scope>
</reference>
<gene>
    <name evidence="2" type="ORF">PLOB_00035210</name>
</gene>
<comment type="caution">
    <text evidence="2">The sequence shown here is derived from an EMBL/GenBank/DDBJ whole genome shotgun (WGS) entry which is preliminary data.</text>
</comment>
<dbReference type="Proteomes" id="UP001159405">
    <property type="component" value="Unassembled WGS sequence"/>
</dbReference>
<feature type="region of interest" description="Disordered" evidence="1">
    <location>
        <begin position="116"/>
        <end position="148"/>
    </location>
</feature>
<evidence type="ECO:0000313" key="3">
    <source>
        <dbReference type="Proteomes" id="UP001159405"/>
    </source>
</evidence>